<proteinExistence type="predicted"/>
<protein>
    <submittedName>
        <fullName evidence="1">Uncharacterized protein</fullName>
    </submittedName>
</protein>
<accession>A0A345BP26</accession>
<name>A0A345BP26_9CAUD</name>
<evidence type="ECO:0000313" key="1">
    <source>
        <dbReference type="EMBL" id="AXF52197.1"/>
    </source>
</evidence>
<organism evidence="1 2">
    <name type="scientific">crAssphage sp. isolate ctcc615</name>
    <dbReference type="NCBI Taxonomy" id="2989853"/>
    <lineage>
        <taxon>Viruses</taxon>
        <taxon>Duplodnaviria</taxon>
        <taxon>Heunggongvirae</taxon>
        <taxon>Uroviricota</taxon>
        <taxon>Caudoviricetes</taxon>
        <taxon>Crassvirales</taxon>
        <taxon>Intestiviridae</taxon>
        <taxon>Obtuvirinae</taxon>
        <taxon>Wotdevirus</taxon>
        <taxon>Wotdevirus murinus</taxon>
    </lineage>
</organism>
<dbReference type="GeneID" id="65114779"/>
<reference evidence="1 2" key="1">
    <citation type="submission" date="2018-06" db="EMBL/GenBank/DDBJ databases">
        <title>Uncovering a Universe of Circular DNA Viruses in Animal Metagenomes.</title>
        <authorList>
            <person name="Tisza M."/>
            <person name="Buck C."/>
            <person name="Pastrana D."/>
            <person name="Welch N."/>
            <person name="Peretti A."/>
        </authorList>
    </citation>
    <scope>NUCLEOTIDE SEQUENCE [LARGE SCALE GENOMIC DNA]</scope>
    <source>
        <strain evidence="1">Ctcc615</strain>
    </source>
</reference>
<dbReference type="Proteomes" id="UP000257457">
    <property type="component" value="Segment"/>
</dbReference>
<sequence length="253" mass="29111">MNELKPIELEYVYVTIPAEYICVYHRILAMLADYGEEMLKDCKAGCTDKNSGVIECFNMFNSAVAARKLGKNKLAEVIIKYVKTKINSIYKGLDNSTSFVFPVDETGRLKAFVSCGERPKFEINPDDMELYKHKLHNGFDEHFRLGPEDESKDYIPDTSFPVEDIGLQVVISPTYEEIDGEYRPCADIHVFYNGEQIDVNDTVYQYYFDDEAVLRFNDVVNLSTGVHNFKVVVSYNGETKIAEKDKYYETIQR</sequence>
<evidence type="ECO:0000313" key="2">
    <source>
        <dbReference type="Proteomes" id="UP000257457"/>
    </source>
</evidence>
<keyword evidence="2" id="KW-1185">Reference proteome</keyword>
<dbReference type="RefSeq" id="YP_010097117.1">
    <property type="nucleotide sequence ID" value="NC_055756.1"/>
</dbReference>
<dbReference type="EMBL" id="MH552500">
    <property type="protein sequence ID" value="AXF52197.1"/>
    <property type="molecule type" value="Genomic_DNA"/>
</dbReference>